<dbReference type="RefSeq" id="WP_013890129.1">
    <property type="nucleotide sequence ID" value="NZ_FZKR01000040.1"/>
</dbReference>
<gene>
    <name evidence="1" type="primary">omp193</name>
</gene>
<sequence length="476" mass="53545">MRKLSLQFALGVLAPLSLSLEAFDYKLSGFANQAATIGFNQDQVNRSKGLYPMQQYATIAGYLALDFNLLPKTLTGHSLKGSIGGMVAGVLYDGTKHFQGGSVVYQNFGYYDGFLGGGADVLQSDSITTKNRKMTNYAHDYIFSDAYLEYDYKNFFGIKAGRYRSFAPYKSGQTEGFEVYGQFKHVRLWWFSSWGRAFSTGARIRDWYAARVSYSGGYYQNSNGGWSPRGHKVAYGTHAVQLTYKKHHLLAEGFFYFSPKMFNAPGLRIGWDSNPNFQGLGFRSNTEITAFFPIYYPWMVVGANGAHIYRYDNPATPNGQSLIIRQRFDFNQFFILGTFYKNFRNVNAYVGNTGNPAGVELYSNSLWAGYAGTALKADAITGSLVYGGTHFKKKFTWRMTWQWSSAPVSYEGRVVFSVIYQVTPWLKMLVDLAYYGLHTNKGYQAGLNGPCNPQKTYCGGNYQDRSALYTQLIASF</sequence>
<dbReference type="InterPro" id="IPR003678">
    <property type="entry name" value="Put_OMP"/>
</dbReference>
<dbReference type="OMA" id="FSPKMFN"/>
<dbReference type="Pfam" id="PF02521">
    <property type="entry name" value="HP_OMP_2"/>
    <property type="match status" value="1"/>
</dbReference>
<dbReference type="EMBL" id="LT633317">
    <property type="protein sequence ID" value="SFZ71692.1"/>
    <property type="molecule type" value="Genomic_DNA"/>
</dbReference>
<proteinExistence type="predicted"/>
<dbReference type="GeneID" id="64361867"/>
<name>A0A1M4NH36_HELBI</name>
<dbReference type="AlphaFoldDB" id="A0A1M4NH36"/>
<accession>A0A1M4NH36</accession>
<protein>
    <submittedName>
        <fullName evidence="1">OMP193</fullName>
    </submittedName>
</protein>
<reference evidence="1" key="1">
    <citation type="submission" date="2016-10" db="EMBL/GenBank/DDBJ databases">
        <title>Proteomic and phylogenetic analysis of the outer membrane protein repertoire of gastric Helicobacter species.</title>
        <authorList>
            <person name="Joosten M."/>
        </authorList>
    </citation>
    <scope>NUCLEOTIDE SEQUENCE</scope>
    <source>
        <strain evidence="1">14</strain>
    </source>
</reference>
<organism evidence="1">
    <name type="scientific">Helicobacter bizzozeronii</name>
    <dbReference type="NCBI Taxonomy" id="56877"/>
    <lineage>
        <taxon>Bacteria</taxon>
        <taxon>Pseudomonadati</taxon>
        <taxon>Campylobacterota</taxon>
        <taxon>Epsilonproteobacteria</taxon>
        <taxon>Campylobacterales</taxon>
        <taxon>Helicobacteraceae</taxon>
        <taxon>Helicobacter</taxon>
    </lineage>
</organism>
<evidence type="ECO:0000313" key="1">
    <source>
        <dbReference type="EMBL" id="SFZ71692.1"/>
    </source>
</evidence>